<feature type="compositionally biased region" description="Acidic residues" evidence="2">
    <location>
        <begin position="13"/>
        <end position="24"/>
    </location>
</feature>
<evidence type="ECO:0000313" key="3">
    <source>
        <dbReference type="EnsemblMetazoa" id="XP_016990705.1"/>
    </source>
</evidence>
<dbReference type="Pfam" id="PF04979">
    <property type="entry name" value="IPP-2"/>
    <property type="match status" value="1"/>
</dbReference>
<keyword evidence="4" id="KW-1185">Reference proteome</keyword>
<dbReference type="EnsemblMetazoa" id="XM_017135216.1">
    <property type="protein sequence ID" value="XP_016990705.1"/>
    <property type="gene ID" value="LOC108052740"/>
</dbReference>
<name>A0A6P4FJM4_DRORH</name>
<dbReference type="GeneID" id="108052740"/>
<dbReference type="OMA" id="RREHYNH"/>
<dbReference type="RefSeq" id="XP_016990705.1">
    <property type="nucleotide sequence ID" value="XM_017135216.1"/>
</dbReference>
<reference evidence="4" key="1">
    <citation type="journal article" date="2021" name="Elife">
        <title>Highly contiguous assemblies of 101 drosophilid genomes.</title>
        <authorList>
            <person name="Kim B.Y."/>
            <person name="Wang J.R."/>
            <person name="Miller D.E."/>
            <person name="Barmina O."/>
            <person name="Delaney E."/>
            <person name="Thompson A."/>
            <person name="Comeault A.A."/>
            <person name="Peede D."/>
            <person name="D'Agostino E.R."/>
            <person name="Pelaez J."/>
            <person name="Aguilar J.M."/>
            <person name="Haji D."/>
            <person name="Matsunaga T."/>
            <person name="Armstrong E.E."/>
            <person name="Zych M."/>
            <person name="Ogawa Y."/>
            <person name="Stamenkovic-Radak M."/>
            <person name="Jelic M."/>
            <person name="Veselinovic M.S."/>
            <person name="Tanaskovic M."/>
            <person name="Eric P."/>
            <person name="Gao J.J."/>
            <person name="Katoh T.K."/>
            <person name="Toda M.J."/>
            <person name="Watabe H."/>
            <person name="Watada M."/>
            <person name="Davis J.S."/>
            <person name="Moyle L.C."/>
            <person name="Manoli G."/>
            <person name="Bertolini E."/>
            <person name="Kostal V."/>
            <person name="Hawley R.S."/>
            <person name="Takahashi A."/>
            <person name="Jones C.D."/>
            <person name="Price D.K."/>
            <person name="Whiteman N."/>
            <person name="Kopp A."/>
            <person name="Matute D.R."/>
            <person name="Petrov D.A."/>
        </authorList>
    </citation>
    <scope>NUCLEOTIDE SEQUENCE [LARGE SCALE GENOMIC DNA]</scope>
</reference>
<reference evidence="5" key="2">
    <citation type="submission" date="2025-04" db="UniProtKB">
        <authorList>
            <consortium name="RefSeq"/>
        </authorList>
    </citation>
    <scope>IDENTIFICATION</scope>
</reference>
<dbReference type="GO" id="GO:0004864">
    <property type="term" value="F:protein phosphatase inhibitor activity"/>
    <property type="evidence" value="ECO:0007669"/>
    <property type="project" value="InterPro"/>
</dbReference>
<feature type="compositionally biased region" description="Basic and acidic residues" evidence="2">
    <location>
        <begin position="98"/>
        <end position="108"/>
    </location>
</feature>
<proteinExistence type="inferred from homology"/>
<feature type="region of interest" description="Disordered" evidence="2">
    <location>
        <begin position="98"/>
        <end position="121"/>
    </location>
</feature>
<protein>
    <submittedName>
        <fullName evidence="5">Uncharacterized protein LOC108052740</fullName>
    </submittedName>
</protein>
<dbReference type="AlphaFoldDB" id="A0A6P4FJM4"/>
<evidence type="ECO:0000256" key="2">
    <source>
        <dbReference type="SAM" id="MobiDB-lite"/>
    </source>
</evidence>
<dbReference type="InterPro" id="IPR007062">
    <property type="entry name" value="PPI-2"/>
</dbReference>
<dbReference type="GO" id="GO:0009966">
    <property type="term" value="P:regulation of signal transduction"/>
    <property type="evidence" value="ECO:0007669"/>
    <property type="project" value="InterPro"/>
</dbReference>
<gene>
    <name evidence="5" type="primary">LOC108052740</name>
    <name evidence="3" type="synonym">108052740</name>
</gene>
<evidence type="ECO:0000313" key="5">
    <source>
        <dbReference type="RefSeq" id="XP_016990705.1"/>
    </source>
</evidence>
<reference evidence="3" key="3">
    <citation type="submission" date="2025-05" db="UniProtKB">
        <authorList>
            <consortium name="EnsemblMetazoa"/>
        </authorList>
    </citation>
    <scope>IDENTIFICATION</scope>
</reference>
<evidence type="ECO:0000313" key="4">
    <source>
        <dbReference type="Proteomes" id="UP001652680"/>
    </source>
</evidence>
<dbReference type="OrthoDB" id="7864940at2759"/>
<organism evidence="5">
    <name type="scientific">Drosophila rhopaloa</name>
    <name type="common">Fruit fly</name>
    <dbReference type="NCBI Taxonomy" id="1041015"/>
    <lineage>
        <taxon>Eukaryota</taxon>
        <taxon>Metazoa</taxon>
        <taxon>Ecdysozoa</taxon>
        <taxon>Arthropoda</taxon>
        <taxon>Hexapoda</taxon>
        <taxon>Insecta</taxon>
        <taxon>Pterygota</taxon>
        <taxon>Neoptera</taxon>
        <taxon>Endopterygota</taxon>
        <taxon>Diptera</taxon>
        <taxon>Brachycera</taxon>
        <taxon>Muscomorpha</taxon>
        <taxon>Ephydroidea</taxon>
        <taxon>Drosophilidae</taxon>
        <taxon>Drosophila</taxon>
        <taxon>Sophophora</taxon>
    </lineage>
</organism>
<feature type="region of interest" description="Disordered" evidence="2">
    <location>
        <begin position="1"/>
        <end position="81"/>
    </location>
</feature>
<dbReference type="Proteomes" id="UP001652680">
    <property type="component" value="Unassembled WGS sequence"/>
</dbReference>
<accession>A0A6P4FJM4</accession>
<comment type="similarity">
    <text evidence="1">Belongs to the protein phosphatase inhibitor 2 family.</text>
</comment>
<evidence type="ECO:0000256" key="1">
    <source>
        <dbReference type="ARBA" id="ARBA00005472"/>
    </source>
</evidence>
<sequence length="121" mass="14053">MTDKEKNRVPEPVFDDSSEDDLSQDDPSRDDSIGTTTVSISPSILRPTNPSRHDLSNAPSIVISLPDAESDTNSEETAEHRLRRRMRFLEMRREHYSNMHSERCHMEHSEDEDHEEHKKPN</sequence>
<feature type="compositionally biased region" description="Polar residues" evidence="2">
    <location>
        <begin position="33"/>
        <end position="50"/>
    </location>
</feature>